<comment type="caution">
    <text evidence="2">The sequence shown here is derived from an EMBL/GenBank/DDBJ whole genome shotgun (WGS) entry which is preliminary data.</text>
</comment>
<evidence type="ECO:0000256" key="1">
    <source>
        <dbReference type="SAM" id="MobiDB-lite"/>
    </source>
</evidence>
<evidence type="ECO:0000313" key="3">
    <source>
        <dbReference type="Proteomes" id="UP001189429"/>
    </source>
</evidence>
<evidence type="ECO:0000313" key="2">
    <source>
        <dbReference type="EMBL" id="CAK0794512.1"/>
    </source>
</evidence>
<name>A0ABN9PN68_9DINO</name>
<keyword evidence="3" id="KW-1185">Reference proteome</keyword>
<gene>
    <name evidence="2" type="ORF">PCOR1329_LOCUS4477</name>
</gene>
<accession>A0ABN9PN68</accession>
<proteinExistence type="predicted"/>
<protein>
    <submittedName>
        <fullName evidence="2">Uncharacterized protein</fullName>
    </submittedName>
</protein>
<feature type="compositionally biased region" description="Basic residues" evidence="1">
    <location>
        <begin position="17"/>
        <end position="42"/>
    </location>
</feature>
<feature type="non-terminal residue" evidence="2">
    <location>
        <position position="1"/>
    </location>
</feature>
<feature type="region of interest" description="Disordered" evidence="1">
    <location>
        <begin position="211"/>
        <end position="234"/>
    </location>
</feature>
<feature type="compositionally biased region" description="Basic and acidic residues" evidence="1">
    <location>
        <begin position="131"/>
        <end position="145"/>
    </location>
</feature>
<dbReference type="Proteomes" id="UP001189429">
    <property type="component" value="Unassembled WGS sequence"/>
</dbReference>
<reference evidence="2" key="1">
    <citation type="submission" date="2023-10" db="EMBL/GenBank/DDBJ databases">
        <authorList>
            <person name="Chen Y."/>
            <person name="Shah S."/>
            <person name="Dougan E. K."/>
            <person name="Thang M."/>
            <person name="Chan C."/>
        </authorList>
    </citation>
    <scope>NUCLEOTIDE SEQUENCE [LARGE SCALE GENOMIC DNA]</scope>
</reference>
<organism evidence="2 3">
    <name type="scientific">Prorocentrum cordatum</name>
    <dbReference type="NCBI Taxonomy" id="2364126"/>
    <lineage>
        <taxon>Eukaryota</taxon>
        <taxon>Sar</taxon>
        <taxon>Alveolata</taxon>
        <taxon>Dinophyceae</taxon>
        <taxon>Prorocentrales</taxon>
        <taxon>Prorocentraceae</taxon>
        <taxon>Prorocentrum</taxon>
    </lineage>
</organism>
<feature type="non-terminal residue" evidence="2">
    <location>
        <position position="234"/>
    </location>
</feature>
<sequence length="234" mass="25600">AASFAARQQHRDPGGARRLRPGARWAPRPRRPRRRRGVRRTCARAARGRPGDEEQWVVQGLAARTRWTPTARCTRKERDGLRAPHGAHGGEAAHGPEDYDAPAPGPDARSSGRSGAAEQLLGPRSRRRKQSKEVRRAERTREPALHRVPVGRGARPASQAGTRGAPGPREAPSAGRRARTRSGWPRSPRPPLPPFGAFAHPRAALTLACGRRLPAPPRRHWTSTAARLRPEPSG</sequence>
<feature type="region of interest" description="Disordered" evidence="1">
    <location>
        <begin position="1"/>
        <end position="198"/>
    </location>
</feature>
<dbReference type="EMBL" id="CAUYUJ010001158">
    <property type="protein sequence ID" value="CAK0794512.1"/>
    <property type="molecule type" value="Genomic_DNA"/>
</dbReference>